<evidence type="ECO:0000313" key="7">
    <source>
        <dbReference type="Proteomes" id="UP000054350"/>
    </source>
</evidence>
<name>A0A0L0SG42_ALLM3</name>
<dbReference type="InterPro" id="IPR017871">
    <property type="entry name" value="ABC_transporter-like_CS"/>
</dbReference>
<feature type="transmembrane region" description="Helical" evidence="4">
    <location>
        <begin position="827"/>
        <end position="847"/>
    </location>
</feature>
<proteinExistence type="predicted"/>
<feature type="transmembrane region" description="Helical" evidence="4">
    <location>
        <begin position="714"/>
        <end position="740"/>
    </location>
</feature>
<feature type="region of interest" description="Disordered" evidence="3">
    <location>
        <begin position="256"/>
        <end position="293"/>
    </location>
</feature>
<feature type="compositionally biased region" description="Low complexity" evidence="3">
    <location>
        <begin position="2059"/>
        <end position="2073"/>
    </location>
</feature>
<evidence type="ECO:0000259" key="5">
    <source>
        <dbReference type="PROSITE" id="PS50893"/>
    </source>
</evidence>
<dbReference type="GO" id="GO:0016887">
    <property type="term" value="F:ATP hydrolysis activity"/>
    <property type="evidence" value="ECO:0007669"/>
    <property type="project" value="InterPro"/>
</dbReference>
<dbReference type="InterPro" id="IPR027417">
    <property type="entry name" value="P-loop_NTPase"/>
</dbReference>
<dbReference type="eggNOG" id="KOG0059">
    <property type="taxonomic scope" value="Eukaryota"/>
</dbReference>
<sequence length="2511" mass="269794">MAHLPSAPTPRSSAGSRPGGPLAAPRDASPTTSMRIQLLSDPGNDHTSARSNSTTTGLAVTSAAPALGAFAPPPRPSRDNVPPIWATDATSLVLGAPAGPHLPSVHALARRGSNEPLLPPVSCVSPALSPPPPPSSPSHLSPRNSLTPASTNTLNGSTNAPPPPWTVAAADPPPPLIDDPSLLQRNSHVARARSANDPRRASAHAYSRSWAPTSTALRAFRNSAAAGPSHAAYDAAQQHLHPSSGPALYAHVEERNDASSRNVGPRNAHRQVFPDDPSRHRRNQSSSANTSSSWAAMALSPFASLRRAQSSQWTGAPPPPQWRGIDTNPAMPLGSDPSFTDPNAADPATLGPIPALHRRTSSAAAAAMAAITSLTRRFPLRSIRRPERSAARQSMFQYRPPSLISHPVAAWLMQLEALLRKHLLVMTRGTPLLLVLALIMPALAILLATAAHGALADTLQKVVFPTTVNLNGTTPAAVALPACADGAFYCRISVSYAPQDAYHAAIMSDFARLADLELGEDVAGFDSEAAMLDSYYRRNRQHQRRPRHYLVHFTTFSNGSVAADTWRQDSPASRADADARLASLQGTWYTIGEGDANALGMYYDPALARDYGVSKGTMLSVKLLLENAILNVRSGKRHVVDLKLATFPRIVPREVPAWGLNATITPETEADGDVAAAGETADKLVPPAPTTDGGTVISDQAMQMQRSMETLTHYAANIVTTCLIAAGSFPALLLMVSLLSQDKFDGVLNQLRQMNLFESVYWLSVYIIMAGVAAVAAGIALIPARLVTYAALNQIAPTYLFSILFLFIMSLCALGTVVAVALSTSPYATSVLTVMLMVVTALFLFVLNLTDLNQLYWASTITPWWLRFNQPSLGTSAEGALYWVFGILPFFQLGRALGGAIDYTWRGVAASTGHGNLAGVPTDAAATAAATSTSSTSGVTYPYVLTLTAAQNDPSRIPTSMAIWQAASIGAFLVLCWYLNQLTGKSHHWRQPWYFPLMPTYWGFYGPRKHGADVADVVELDHISQAFKRPRMAQQQQAPQPGHEGSVRSRQRQQRRRGCGPCCGNETVVVLDGVSLRIQRGVVTALLGHNGSGKSTLLDVLMGSAKPTAGTGHVFGAPLGSRQARATMGVCPQSDIVYSSLTARQHVRLWARFRGVPNAELGSYVESMLAAVSLLATADQAVGEYSGGMRRRLSILGACVGNPDLVVMDEISNGLDPIHRRHVWEFVSSLKSRGAAVLLTSHSTQEVHALADDVVVLAAPGGRVVLHRNLMELHQEQNMLEVLVTVADPRRVLQAFPNPDVIAEWRVMSATTALLRMTRNAFVAIAPYLETPPILDWELHSSMESILPPQPGTEAAMALSADSPVESMNASAANLADPERAVGPGARRTNGSFLDRQWHIVTLFNQLLGMLRKNLQLQLKQVKHNLMFLVLFVGVVVGLTLLVSLSARNLCHSDMDGGPTGFYQVADPFSGNRSCNVGVLKSYVSKVTTACAPATAALCTVPDYAAIKQTRYQSAVAPRLWINAPSRMQSIITSQSAVALLGVNRQLDFNAMAQFIDYSGPTSAVAVAMLQRPRDLRFQAAPPDAWATAMADRQRALYADTPQTLDQAARYYPATCRAAIAARGGFPAPLRDLNDADVEMAASVPDFALAITADETVGDARKVALDLRYWTTAAYPMMSYLYPVGTNASSGCHELGVQATMNNLNVVESKLPSAPAAVIQQLSRNDAERQLAEQTLSNQEGWPLTRADVRWYTLEGLWLLDGPVRHMVASAMTTLVRDAVGPNERIYGSMVRVPDLQYSARDELLMNALVCVLLWLFFTIFILIPMAEHGKFLAYYRVNGLSLLAYWASHYLYCLVYALPFLVVLGGTLVAIYPHIRAAELALTLFLGTHAIIGMAFLYAAIAVPLMGGSRTMASFLSYLVPLVVALPCVLVVYSDVISLPITVTRAKLAFPGVAIAFALRIVLQDFDHQFLIPAYIWLAAMGLACYLACVALSLLSLVNWNQVRAAICARGPRFQGRSLTRQPKTKKAMRADSKESTFVPPPLQTPPTIMKSSDMPDSPTSPESLASEAPSAMDPKARYGSASKAHGHVRSLSGHTGSLPRTTAGAGASGPRPSIAHMRGESLTSILTVDSQIAREAERVQRADAPCVVRLQGVTKRYRGQTHAIVEDLSLGIDARECFGLLGHNGCGKTHTVNMITGQVRPTEGTVTTTGRLGLCPQDNYLLDELSVEENLRFYAHLKGYSVLASKRAARHVASLVGLVAFRHQRAGTLSGGMKRRVSLAIALLGDPTTLVCDEPTTALDVHHQHNLWRILAQLRDDSHVSLVLVSHDMAEVQYLCHRIAIMARGRVRCIGSAAELKHKYGNGWRVVLQCGRYAAPGVRDWVASLPAVVYAGYFQACMQQAASARVAAASAASADIEAELPSPPIPFSAPQVIETTMMDVTPYFADKSPVPDLGMPRAALMGASPAASLAALVRAVAAEAGDVGVTEWTVDTCSLEDVFLRVTTGSLVP</sequence>
<feature type="region of interest" description="Disordered" evidence="3">
    <location>
        <begin position="65"/>
        <end position="84"/>
    </location>
</feature>
<evidence type="ECO:0000313" key="6">
    <source>
        <dbReference type="EMBL" id="KNE61360.1"/>
    </source>
</evidence>
<feature type="domain" description="ABC transporter" evidence="5">
    <location>
        <begin position="1047"/>
        <end position="1286"/>
    </location>
</feature>
<dbReference type="PROSITE" id="PS00211">
    <property type="entry name" value="ABC_TRANSPORTER_1"/>
    <property type="match status" value="1"/>
</dbReference>
<dbReference type="SUPFAM" id="SSF52540">
    <property type="entry name" value="P-loop containing nucleoside triphosphate hydrolases"/>
    <property type="match status" value="2"/>
</dbReference>
<feature type="transmembrane region" description="Helical" evidence="4">
    <location>
        <begin position="1947"/>
        <end position="1964"/>
    </location>
</feature>
<reference evidence="6 7" key="2">
    <citation type="submission" date="2009-11" db="EMBL/GenBank/DDBJ databases">
        <title>The Genome Sequence of Allomyces macrogynus strain ATCC 38327.</title>
        <authorList>
            <consortium name="The Broad Institute Genome Sequencing Platform"/>
            <person name="Russ C."/>
            <person name="Cuomo C."/>
            <person name="Shea T."/>
            <person name="Young S.K."/>
            <person name="Zeng Q."/>
            <person name="Koehrsen M."/>
            <person name="Haas B."/>
            <person name="Borodovsky M."/>
            <person name="Guigo R."/>
            <person name="Alvarado L."/>
            <person name="Berlin A."/>
            <person name="Borenstein D."/>
            <person name="Chen Z."/>
            <person name="Engels R."/>
            <person name="Freedman E."/>
            <person name="Gellesch M."/>
            <person name="Goldberg J."/>
            <person name="Griggs A."/>
            <person name="Gujja S."/>
            <person name="Heiman D."/>
            <person name="Hepburn T."/>
            <person name="Howarth C."/>
            <person name="Jen D."/>
            <person name="Larson L."/>
            <person name="Lewis B."/>
            <person name="Mehta T."/>
            <person name="Park D."/>
            <person name="Pearson M."/>
            <person name="Roberts A."/>
            <person name="Saif S."/>
            <person name="Shenoy N."/>
            <person name="Sisk P."/>
            <person name="Stolte C."/>
            <person name="Sykes S."/>
            <person name="Walk T."/>
            <person name="White J."/>
            <person name="Yandava C."/>
            <person name="Burger G."/>
            <person name="Gray M.W."/>
            <person name="Holland P.W.H."/>
            <person name="King N."/>
            <person name="Lang F.B.F."/>
            <person name="Roger A.J."/>
            <person name="Ruiz-Trillo I."/>
            <person name="Lander E."/>
            <person name="Nusbaum C."/>
        </authorList>
    </citation>
    <scope>NUCLEOTIDE SEQUENCE [LARGE SCALE GENOMIC DNA]</scope>
    <source>
        <strain evidence="6 7">ATCC 38327</strain>
    </source>
</reference>
<feature type="transmembrane region" description="Helical" evidence="4">
    <location>
        <begin position="1804"/>
        <end position="1826"/>
    </location>
</feature>
<feature type="transmembrane region" description="Helical" evidence="4">
    <location>
        <begin position="1426"/>
        <end position="1445"/>
    </location>
</feature>
<feature type="region of interest" description="Disordered" evidence="3">
    <location>
        <begin position="120"/>
        <end position="209"/>
    </location>
</feature>
<dbReference type="OrthoDB" id="8061355at2759"/>
<dbReference type="InterPro" id="IPR003439">
    <property type="entry name" value="ABC_transporter-like_ATP-bd"/>
</dbReference>
<keyword evidence="1" id="KW-0547">Nucleotide-binding</keyword>
<dbReference type="Pfam" id="PF00005">
    <property type="entry name" value="ABC_tran"/>
    <property type="match status" value="2"/>
</dbReference>
<evidence type="ECO:0000256" key="3">
    <source>
        <dbReference type="SAM" id="MobiDB-lite"/>
    </source>
</evidence>
<feature type="compositionally biased region" description="Low complexity" evidence="3">
    <location>
        <begin position="137"/>
        <end position="146"/>
    </location>
</feature>
<feature type="compositionally biased region" description="Polar residues" evidence="3">
    <location>
        <begin position="49"/>
        <end position="59"/>
    </location>
</feature>
<feature type="transmembrane region" description="Helical" evidence="4">
    <location>
        <begin position="1976"/>
        <end position="2001"/>
    </location>
</feature>
<feature type="transmembrane region" description="Helical" evidence="4">
    <location>
        <begin position="1916"/>
        <end position="1935"/>
    </location>
</feature>
<keyword evidence="4" id="KW-1133">Transmembrane helix</keyword>
<keyword evidence="2" id="KW-0067">ATP-binding</keyword>
<feature type="compositionally biased region" description="Polar residues" evidence="3">
    <location>
        <begin position="147"/>
        <end position="159"/>
    </location>
</feature>
<reference evidence="6 7" key="1">
    <citation type="submission" date="2009-11" db="EMBL/GenBank/DDBJ databases">
        <title>Annotation of Allomyces macrogynus ATCC 38327.</title>
        <authorList>
            <consortium name="The Broad Institute Genome Sequencing Platform"/>
            <person name="Russ C."/>
            <person name="Cuomo C."/>
            <person name="Burger G."/>
            <person name="Gray M.W."/>
            <person name="Holland P.W.H."/>
            <person name="King N."/>
            <person name="Lang F.B.F."/>
            <person name="Roger A.J."/>
            <person name="Ruiz-Trillo I."/>
            <person name="Young S.K."/>
            <person name="Zeng Q."/>
            <person name="Gargeya S."/>
            <person name="Fitzgerald M."/>
            <person name="Haas B."/>
            <person name="Abouelleil A."/>
            <person name="Alvarado L."/>
            <person name="Arachchi H.M."/>
            <person name="Berlin A."/>
            <person name="Chapman S.B."/>
            <person name="Gearin G."/>
            <person name="Goldberg J."/>
            <person name="Griggs A."/>
            <person name="Gujja S."/>
            <person name="Hansen M."/>
            <person name="Heiman D."/>
            <person name="Howarth C."/>
            <person name="Larimer J."/>
            <person name="Lui A."/>
            <person name="MacDonald P.J.P."/>
            <person name="McCowen C."/>
            <person name="Montmayeur A."/>
            <person name="Murphy C."/>
            <person name="Neiman D."/>
            <person name="Pearson M."/>
            <person name="Priest M."/>
            <person name="Roberts A."/>
            <person name="Saif S."/>
            <person name="Shea T."/>
            <person name="Sisk P."/>
            <person name="Stolte C."/>
            <person name="Sykes S."/>
            <person name="Wortman J."/>
            <person name="Nusbaum C."/>
            <person name="Birren B."/>
        </authorList>
    </citation>
    <scope>NUCLEOTIDE SEQUENCE [LARGE SCALE GENOMIC DNA]</scope>
    <source>
        <strain evidence="6 7">ATCC 38327</strain>
    </source>
</reference>
<protein>
    <recommendedName>
        <fullName evidence="5">ABC transporter domain-containing protein</fullName>
    </recommendedName>
</protein>
<feature type="compositionally biased region" description="Pro residues" evidence="3">
    <location>
        <begin position="160"/>
        <end position="177"/>
    </location>
</feature>
<evidence type="ECO:0000256" key="1">
    <source>
        <dbReference type="ARBA" id="ARBA00022741"/>
    </source>
</evidence>
<dbReference type="Gene3D" id="3.40.50.300">
    <property type="entry name" value="P-loop containing nucleotide triphosphate hydrolases"/>
    <property type="match status" value="2"/>
</dbReference>
<accession>A0A0L0SG42</accession>
<feature type="transmembrane region" description="Helical" evidence="4">
    <location>
        <begin position="432"/>
        <end position="451"/>
    </location>
</feature>
<evidence type="ECO:0000256" key="2">
    <source>
        <dbReference type="ARBA" id="ARBA00022840"/>
    </source>
</evidence>
<feature type="domain" description="ABC transporter" evidence="5">
    <location>
        <begin position="2150"/>
        <end position="2371"/>
    </location>
</feature>
<dbReference type="InterPro" id="IPR026082">
    <property type="entry name" value="ABCA"/>
</dbReference>
<evidence type="ECO:0000256" key="4">
    <source>
        <dbReference type="SAM" id="Phobius"/>
    </source>
</evidence>
<dbReference type="VEuPathDB" id="FungiDB:AMAG_06190"/>
<dbReference type="SMART" id="SM00382">
    <property type="entry name" value="AAA"/>
    <property type="match status" value="2"/>
</dbReference>
<dbReference type="EMBL" id="GG745338">
    <property type="protein sequence ID" value="KNE61360.1"/>
    <property type="molecule type" value="Genomic_DNA"/>
</dbReference>
<dbReference type="PROSITE" id="PS50893">
    <property type="entry name" value="ABC_TRANSPORTER_2"/>
    <property type="match status" value="2"/>
</dbReference>
<dbReference type="STRING" id="578462.A0A0L0SG42"/>
<feature type="compositionally biased region" description="Basic residues" evidence="3">
    <location>
        <begin position="1049"/>
        <end position="1058"/>
    </location>
</feature>
<feature type="region of interest" description="Disordered" evidence="3">
    <location>
        <begin position="1029"/>
        <end position="1059"/>
    </location>
</feature>
<keyword evidence="4" id="KW-0812">Transmembrane</keyword>
<feature type="region of interest" description="Disordered" evidence="3">
    <location>
        <begin position="2018"/>
        <end position="2115"/>
    </location>
</feature>
<feature type="transmembrane region" description="Helical" evidence="4">
    <location>
        <begin position="799"/>
        <end position="821"/>
    </location>
</feature>
<keyword evidence="4" id="KW-0472">Membrane</keyword>
<feature type="region of interest" description="Disordered" evidence="3">
    <location>
        <begin position="1"/>
        <end position="59"/>
    </location>
</feature>
<dbReference type="GO" id="GO:0140359">
    <property type="term" value="F:ABC-type transporter activity"/>
    <property type="evidence" value="ECO:0007669"/>
    <property type="project" value="InterPro"/>
</dbReference>
<keyword evidence="7" id="KW-1185">Reference proteome</keyword>
<gene>
    <name evidence="6" type="ORF">AMAG_06190</name>
</gene>
<dbReference type="GO" id="GO:0016020">
    <property type="term" value="C:membrane"/>
    <property type="evidence" value="ECO:0007669"/>
    <property type="project" value="InterPro"/>
</dbReference>
<feature type="transmembrane region" description="Helical" evidence="4">
    <location>
        <begin position="760"/>
        <end position="787"/>
    </location>
</feature>
<dbReference type="Proteomes" id="UP000054350">
    <property type="component" value="Unassembled WGS sequence"/>
</dbReference>
<dbReference type="PANTHER" id="PTHR19229">
    <property type="entry name" value="ATP-BINDING CASSETTE TRANSPORTER SUBFAMILY A ABCA"/>
    <property type="match status" value="1"/>
</dbReference>
<dbReference type="GO" id="GO:0005524">
    <property type="term" value="F:ATP binding"/>
    <property type="evidence" value="ECO:0007669"/>
    <property type="project" value="UniProtKB-KW"/>
</dbReference>
<dbReference type="InterPro" id="IPR003593">
    <property type="entry name" value="AAA+_ATPase"/>
</dbReference>
<dbReference type="CDD" id="cd03263">
    <property type="entry name" value="ABC_subfamily_A"/>
    <property type="match status" value="2"/>
</dbReference>
<organism evidence="6 7">
    <name type="scientific">Allomyces macrogynus (strain ATCC 38327)</name>
    <name type="common">Allomyces javanicus var. macrogynus</name>
    <dbReference type="NCBI Taxonomy" id="578462"/>
    <lineage>
        <taxon>Eukaryota</taxon>
        <taxon>Fungi</taxon>
        <taxon>Fungi incertae sedis</taxon>
        <taxon>Blastocladiomycota</taxon>
        <taxon>Blastocladiomycetes</taxon>
        <taxon>Blastocladiales</taxon>
        <taxon>Blastocladiaceae</taxon>
        <taxon>Allomyces</taxon>
    </lineage>
</organism>
<feature type="transmembrane region" description="Helical" evidence="4">
    <location>
        <begin position="1882"/>
        <end position="1904"/>
    </location>
</feature>
<feature type="transmembrane region" description="Helical" evidence="4">
    <location>
        <begin position="961"/>
        <end position="980"/>
    </location>
</feature>
<feature type="transmembrane region" description="Helical" evidence="4">
    <location>
        <begin position="1855"/>
        <end position="1876"/>
    </location>
</feature>